<dbReference type="Proteomes" id="UP000319908">
    <property type="component" value="Unassembled WGS sequence"/>
</dbReference>
<dbReference type="EMBL" id="SJPU01000002">
    <property type="protein sequence ID" value="TWU16575.1"/>
    <property type="molecule type" value="Genomic_DNA"/>
</dbReference>
<dbReference type="InterPro" id="IPR017896">
    <property type="entry name" value="4Fe4S_Fe-S-bd"/>
</dbReference>
<sequence>MFIHTKLHTGLMVAGLMCLLAPGSALAGHGKVLDQTGCICCPVCDHVCKLDAKKVEEEREGFQVESKAICIPRVVFPWQKERRAACASCDSCGGQGCISCVHNGARIRKVCVLKTEKYKCPACKYSWSAEEKKQGDCGCHGGLNCNCQGPCDAGQGITVSPSVPQPMLQDETIRTADAQPGLTDYYLPSKQYSQR</sequence>
<keyword evidence="4" id="KW-1185">Reference proteome</keyword>
<feature type="chain" id="PRO_5023119583" description="4Fe-4S ferredoxin-type domain-containing protein" evidence="1">
    <location>
        <begin position="28"/>
        <end position="195"/>
    </location>
</feature>
<gene>
    <name evidence="3" type="ORF">Poly21_37800</name>
</gene>
<accession>A0A5C6BX92</accession>
<evidence type="ECO:0000313" key="4">
    <source>
        <dbReference type="Proteomes" id="UP000319908"/>
    </source>
</evidence>
<dbReference type="PROSITE" id="PS51379">
    <property type="entry name" value="4FE4S_FER_2"/>
    <property type="match status" value="1"/>
</dbReference>
<reference evidence="3 4" key="1">
    <citation type="journal article" date="2020" name="Antonie Van Leeuwenhoek">
        <title>Rhodopirellula heiligendammensis sp. nov., Rhodopirellula pilleata sp. nov., and Rhodopirellula solitaria sp. nov. isolated from natural or artificial marine surfaces in Northern Germany and California, USA, and emended description of the genus Rhodopirellula.</title>
        <authorList>
            <person name="Kallscheuer N."/>
            <person name="Wiegand S."/>
            <person name="Jogler M."/>
            <person name="Boedeker C."/>
            <person name="Peeters S.H."/>
            <person name="Rast P."/>
            <person name="Heuer A."/>
            <person name="Jetten M.S.M."/>
            <person name="Rohde M."/>
            <person name="Jogler C."/>
        </authorList>
    </citation>
    <scope>NUCLEOTIDE SEQUENCE [LARGE SCALE GENOMIC DNA]</scope>
    <source>
        <strain evidence="3 4">Poly21</strain>
    </source>
</reference>
<organism evidence="3 4">
    <name type="scientific">Allorhodopirellula heiligendammensis</name>
    <dbReference type="NCBI Taxonomy" id="2714739"/>
    <lineage>
        <taxon>Bacteria</taxon>
        <taxon>Pseudomonadati</taxon>
        <taxon>Planctomycetota</taxon>
        <taxon>Planctomycetia</taxon>
        <taxon>Pirellulales</taxon>
        <taxon>Pirellulaceae</taxon>
        <taxon>Allorhodopirellula</taxon>
    </lineage>
</organism>
<evidence type="ECO:0000313" key="3">
    <source>
        <dbReference type="EMBL" id="TWU16575.1"/>
    </source>
</evidence>
<protein>
    <recommendedName>
        <fullName evidence="2">4Fe-4S ferredoxin-type domain-containing protein</fullName>
    </recommendedName>
</protein>
<keyword evidence="1" id="KW-0732">Signal</keyword>
<evidence type="ECO:0000259" key="2">
    <source>
        <dbReference type="PROSITE" id="PS51379"/>
    </source>
</evidence>
<name>A0A5C6BX92_9BACT</name>
<proteinExistence type="predicted"/>
<feature type="domain" description="4Fe-4S ferredoxin-type" evidence="2">
    <location>
        <begin position="29"/>
        <end position="58"/>
    </location>
</feature>
<dbReference type="RefSeq" id="WP_302119400.1">
    <property type="nucleotide sequence ID" value="NZ_SJPU01000002.1"/>
</dbReference>
<feature type="signal peptide" evidence="1">
    <location>
        <begin position="1"/>
        <end position="27"/>
    </location>
</feature>
<dbReference type="AlphaFoldDB" id="A0A5C6BX92"/>
<evidence type="ECO:0000256" key="1">
    <source>
        <dbReference type="SAM" id="SignalP"/>
    </source>
</evidence>
<comment type="caution">
    <text evidence="3">The sequence shown here is derived from an EMBL/GenBank/DDBJ whole genome shotgun (WGS) entry which is preliminary data.</text>
</comment>